<dbReference type="EMBL" id="PTRA01000001">
    <property type="protein sequence ID" value="PQA58316.1"/>
    <property type="molecule type" value="Genomic_DNA"/>
</dbReference>
<reference evidence="4" key="1">
    <citation type="submission" date="2018-02" db="EMBL/GenBank/DDBJ databases">
        <title>Genome sequencing of Solimonas sp. HR-BB.</title>
        <authorList>
            <person name="Lee Y."/>
            <person name="Jeon C.O."/>
        </authorList>
    </citation>
    <scope>NUCLEOTIDE SEQUENCE [LARGE SCALE GENOMIC DNA]</scope>
    <source>
        <strain evidence="4">HR-U</strain>
    </source>
</reference>
<keyword evidence="3" id="KW-0808">Transferase</keyword>
<protein>
    <submittedName>
        <fullName evidence="3">Sugar transferase</fullName>
    </submittedName>
</protein>
<evidence type="ECO:0000313" key="3">
    <source>
        <dbReference type="EMBL" id="PQA58316.1"/>
    </source>
</evidence>
<dbReference type="AlphaFoldDB" id="A0A2S7IKY3"/>
<evidence type="ECO:0000256" key="1">
    <source>
        <dbReference type="ARBA" id="ARBA00006464"/>
    </source>
</evidence>
<accession>A0A2S7IKY3</accession>
<dbReference type="PANTHER" id="PTHR30576">
    <property type="entry name" value="COLANIC BIOSYNTHESIS UDP-GLUCOSE LIPID CARRIER TRANSFERASE"/>
    <property type="match status" value="1"/>
</dbReference>
<dbReference type="Proteomes" id="UP000239590">
    <property type="component" value="Unassembled WGS sequence"/>
</dbReference>
<sequence length="334" mass="39166">MNTPLYPTCQQYIHRLKSKKSISKQIILFTGYDYFLQKHDLKVLLARYREVILVPRLIDETYLVKEALAPIFESYTDIHLVANPEYDERYRIIYEFAAITNKNIKILTVYDFCEKYLKKVYVPESYTESNPLLSSLRSRNYLQNLSKTFIDFSVSSVLLAVSSPLWLLSRVRIAQESPGPIFYRQSRVGLNQEEFYCIKFRSMRLDAEAAGAQFSSKKDKRVFKYGAFMRATRIDELPQLLSVFRGEISLVGPRPERRIFTESFEEVIPHYSSRHIIKPGITGYAQVMYPYGAGAKDARHKLMYDLYYIKNWTVGLEFKIIWKTVLTVLNYKGY</sequence>
<keyword evidence="4" id="KW-1185">Reference proteome</keyword>
<dbReference type="RefSeq" id="WP_104709544.1">
    <property type="nucleotide sequence ID" value="NZ_PTRA01000001.1"/>
</dbReference>
<dbReference type="InterPro" id="IPR003362">
    <property type="entry name" value="Bact_transf"/>
</dbReference>
<proteinExistence type="inferred from homology"/>
<dbReference type="GO" id="GO:0016780">
    <property type="term" value="F:phosphotransferase activity, for other substituted phosphate groups"/>
    <property type="evidence" value="ECO:0007669"/>
    <property type="project" value="TreeGrafter"/>
</dbReference>
<evidence type="ECO:0000313" key="4">
    <source>
        <dbReference type="Proteomes" id="UP000239590"/>
    </source>
</evidence>
<comment type="similarity">
    <text evidence="1">Belongs to the bacterial sugar transferase family.</text>
</comment>
<dbReference type="PANTHER" id="PTHR30576:SF0">
    <property type="entry name" value="UNDECAPRENYL-PHOSPHATE N-ACETYLGALACTOSAMINYL 1-PHOSPHATE TRANSFERASE-RELATED"/>
    <property type="match status" value="1"/>
</dbReference>
<feature type="domain" description="Bacterial sugar transferase" evidence="2">
    <location>
        <begin position="147"/>
        <end position="329"/>
    </location>
</feature>
<dbReference type="OrthoDB" id="9774190at2"/>
<organism evidence="3 4">
    <name type="scientific">Siphonobacter curvatus</name>
    <dbReference type="NCBI Taxonomy" id="2094562"/>
    <lineage>
        <taxon>Bacteria</taxon>
        <taxon>Pseudomonadati</taxon>
        <taxon>Bacteroidota</taxon>
        <taxon>Cytophagia</taxon>
        <taxon>Cytophagales</taxon>
        <taxon>Cytophagaceae</taxon>
        <taxon>Siphonobacter</taxon>
    </lineage>
</organism>
<comment type="caution">
    <text evidence="3">The sequence shown here is derived from an EMBL/GenBank/DDBJ whole genome shotgun (WGS) entry which is preliminary data.</text>
</comment>
<evidence type="ECO:0000259" key="2">
    <source>
        <dbReference type="Pfam" id="PF02397"/>
    </source>
</evidence>
<gene>
    <name evidence="3" type="ORF">C5O19_01170</name>
</gene>
<dbReference type="Pfam" id="PF02397">
    <property type="entry name" value="Bac_transf"/>
    <property type="match status" value="1"/>
</dbReference>
<name>A0A2S7IKY3_9BACT</name>